<evidence type="ECO:0000313" key="20">
    <source>
        <dbReference type="Proteomes" id="UP000256253"/>
    </source>
</evidence>
<evidence type="ECO:0000256" key="3">
    <source>
        <dbReference type="ARBA" id="ARBA00022741"/>
    </source>
</evidence>
<evidence type="ECO:0000256" key="2">
    <source>
        <dbReference type="ARBA" id="ARBA00022722"/>
    </source>
</evidence>
<keyword evidence="20" id="KW-1185">Reference proteome</keyword>
<dbReference type="GO" id="GO:0005524">
    <property type="term" value="F:ATP binding"/>
    <property type="evidence" value="ECO:0007669"/>
    <property type="project" value="UniProtKB-UniRule"/>
</dbReference>
<dbReference type="InterPro" id="IPR014017">
    <property type="entry name" value="DNA_helicase_UvrD-like_C"/>
</dbReference>
<evidence type="ECO:0000256" key="12">
    <source>
        <dbReference type="ARBA" id="ARBA00034617"/>
    </source>
</evidence>
<evidence type="ECO:0000256" key="4">
    <source>
        <dbReference type="ARBA" id="ARBA00022763"/>
    </source>
</evidence>
<evidence type="ECO:0000313" key="19">
    <source>
        <dbReference type="EMBL" id="REF31943.1"/>
    </source>
</evidence>
<feature type="binding site" evidence="15">
    <location>
        <begin position="36"/>
        <end position="43"/>
    </location>
    <ligand>
        <name>ATP</name>
        <dbReference type="ChEBI" id="CHEBI:30616"/>
    </ligand>
</feature>
<keyword evidence="4" id="KW-0227">DNA damage</keyword>
<comment type="caution">
    <text evidence="19">The sequence shown here is derived from an EMBL/GenBank/DDBJ whole genome shotgun (WGS) entry which is preliminary data.</text>
</comment>
<dbReference type="EMBL" id="QTUA01000001">
    <property type="protein sequence ID" value="REF31943.1"/>
    <property type="molecule type" value="Genomic_DNA"/>
</dbReference>
<gene>
    <name evidence="19" type="ORF">DFJ65_3034</name>
</gene>
<dbReference type="EC" id="5.6.2.4" evidence="13"/>
<dbReference type="GO" id="GO:0005829">
    <property type="term" value="C:cytosol"/>
    <property type="evidence" value="ECO:0007669"/>
    <property type="project" value="TreeGrafter"/>
</dbReference>
<keyword evidence="10" id="KW-0234">DNA repair</keyword>
<dbReference type="InterPro" id="IPR038726">
    <property type="entry name" value="PDDEXK_AddAB-type"/>
</dbReference>
<dbReference type="Proteomes" id="UP000256253">
    <property type="component" value="Unassembled WGS sequence"/>
</dbReference>
<dbReference type="InterPro" id="IPR000212">
    <property type="entry name" value="DNA_helicase_UvrD/REP"/>
</dbReference>
<accession>A0A3D9UTT8</accession>
<comment type="similarity">
    <text evidence="1">Belongs to the helicase family. UvrD subfamily.</text>
</comment>
<evidence type="ECO:0000256" key="10">
    <source>
        <dbReference type="ARBA" id="ARBA00023204"/>
    </source>
</evidence>
<dbReference type="InterPro" id="IPR011604">
    <property type="entry name" value="PDDEXK-like_dom_sf"/>
</dbReference>
<sequence>MVELIRHAPDDVPAPVLDASQQAAVESSAACRLVLGAPGTGKSLVAVEAVVAAHEAGLDPDACVILSPTRVRAAALRDRAAARLAATASAPLARTPQALGFGILRRIAALEGREAPRLLTGPEQDVILRELLAGHASGEVPGPRWPDFITAALETRGFRHELRDLLMRAVEWGVDADRLRLLGEEHERSEWIAAAAVLDEYDQVTALSRPGAYDPAWIIGGAADLLEARPEELAALHDELRLIVVDDAQELTRAGARLVRLLAGPNTRLMLIGDPDAAVQTFRGADPRLFVDLADAASAQRHVLGIAHRTPRLVREAAERVTARIGATAGSEHRRPTPSARDGRVRVAMLRAVSQESAHIAAELRRAHLEHHVPWSQMTVITRGQSRISALRRVLQTSGVPVAVPPTVLALRDEPAVRPLLRLFEVAGERAADRPASWSADEVVDVLSSPLVQADSLTIRRLRRVLRAAELAAGGDRSSDELLLEAVHHPEFLGDLGPEVAPLLRIAGMLRAGVAAWLAPGASAESVLWQMWNAAGVAAGWSRQAMAGGAAGARADHDLDAVVALFGAATAYVDRLPGAAPGGFLEHVREQEVAGDRLTSSAPADDAVALLTTQAAAGREWQFVVLAGVQEGVWPDLRLRGSLLGSEALVDALTGRPDDLRSQAAAVRYDETRQFLVALTRASEQVLITAVRSDEEQPSAYLDLVDPVDEIEGRRYTDVGRGLTLRTMVAELRRELVPSQVTPADALDPQAAAGLLAELARRDVAGADLDQWWAFHDLTSTTPVRRSDQAVRVSPSKVASFNTCGLNWFLTSRGGDGPDVGAANIGTLVHEIAAEFADKDPDRMQQALVDRWGRLGLGDSWVGRKQFELATAMLARVRRYVAEAASGGWQVLGIEQDFSVADGRVELGGQVDRIERHETLGVRIIDLKTGSSTPTNAELAEHPQLGAYQWAVDHGAFGDGEHSAGAALLQVGKGSGKPVDRDDYKLQSQQPLADSDDPQWADELLHRTAEGMGAAQFLATPGQHCNTCPVRSACPVLTEGESF</sequence>
<evidence type="ECO:0000256" key="1">
    <source>
        <dbReference type="ARBA" id="ARBA00009922"/>
    </source>
</evidence>
<dbReference type="Gene3D" id="3.90.320.10">
    <property type="match status" value="1"/>
</dbReference>
<keyword evidence="3 15" id="KW-0547">Nucleotide-binding</keyword>
<dbReference type="SUPFAM" id="SSF52540">
    <property type="entry name" value="P-loop containing nucleoside triphosphate hydrolases"/>
    <property type="match status" value="1"/>
</dbReference>
<dbReference type="Pfam" id="PF00580">
    <property type="entry name" value="UvrD-helicase"/>
    <property type="match status" value="1"/>
</dbReference>
<keyword evidence="7" id="KW-0269">Exonuclease</keyword>
<evidence type="ECO:0000256" key="15">
    <source>
        <dbReference type="PROSITE-ProRule" id="PRU00560"/>
    </source>
</evidence>
<dbReference type="GO" id="GO:0043138">
    <property type="term" value="F:3'-5' DNA helicase activity"/>
    <property type="evidence" value="ECO:0007669"/>
    <property type="project" value="UniProtKB-EC"/>
</dbReference>
<dbReference type="AlphaFoldDB" id="A0A3D9UTT8"/>
<evidence type="ECO:0000256" key="11">
    <source>
        <dbReference type="ARBA" id="ARBA00023235"/>
    </source>
</evidence>
<dbReference type="InterPro" id="IPR013986">
    <property type="entry name" value="DExx_box_DNA_helicase_dom_sf"/>
</dbReference>
<evidence type="ECO:0000256" key="13">
    <source>
        <dbReference type="ARBA" id="ARBA00034808"/>
    </source>
</evidence>
<dbReference type="Gene3D" id="1.10.10.160">
    <property type="match status" value="1"/>
</dbReference>
<dbReference type="RefSeq" id="WP_115923711.1">
    <property type="nucleotide sequence ID" value="NZ_QTUA01000001.1"/>
</dbReference>
<comment type="catalytic activity">
    <reaction evidence="14">
        <text>ATP + H2O = ADP + phosphate + H(+)</text>
        <dbReference type="Rhea" id="RHEA:13065"/>
        <dbReference type="ChEBI" id="CHEBI:15377"/>
        <dbReference type="ChEBI" id="CHEBI:15378"/>
        <dbReference type="ChEBI" id="CHEBI:30616"/>
        <dbReference type="ChEBI" id="CHEBI:43474"/>
        <dbReference type="ChEBI" id="CHEBI:456216"/>
        <dbReference type="EC" id="5.6.2.4"/>
    </reaction>
</comment>
<dbReference type="InterPro" id="IPR014016">
    <property type="entry name" value="UvrD-like_ATP-bd"/>
</dbReference>
<dbReference type="PANTHER" id="PTHR11070:SF59">
    <property type="entry name" value="DNA 3'-5' HELICASE"/>
    <property type="match status" value="1"/>
</dbReference>
<dbReference type="GO" id="GO:0033202">
    <property type="term" value="C:DNA helicase complex"/>
    <property type="evidence" value="ECO:0007669"/>
    <property type="project" value="TreeGrafter"/>
</dbReference>
<dbReference type="PANTHER" id="PTHR11070">
    <property type="entry name" value="UVRD / RECB / PCRA DNA HELICASE FAMILY MEMBER"/>
    <property type="match status" value="1"/>
</dbReference>
<comment type="catalytic activity">
    <reaction evidence="12">
        <text>Couples ATP hydrolysis with the unwinding of duplex DNA by translocating in the 3'-5' direction.</text>
        <dbReference type="EC" id="5.6.2.4"/>
    </reaction>
</comment>
<evidence type="ECO:0000256" key="6">
    <source>
        <dbReference type="ARBA" id="ARBA00022806"/>
    </source>
</evidence>
<feature type="domain" description="UvrD-like helicase C-terminal" evidence="18">
    <location>
        <begin position="304"/>
        <end position="618"/>
    </location>
</feature>
<proteinExistence type="inferred from homology"/>
<reference evidence="19 20" key="1">
    <citation type="submission" date="2018-08" db="EMBL/GenBank/DDBJ databases">
        <title>Sequencing the genomes of 1000 actinobacteria strains.</title>
        <authorList>
            <person name="Klenk H.-P."/>
        </authorList>
    </citation>
    <scope>NUCLEOTIDE SEQUENCE [LARGE SCALE GENOMIC DNA]</scope>
    <source>
        <strain evidence="19 20">DSM 22967</strain>
    </source>
</reference>
<feature type="domain" description="UvrD-like helicase ATP-binding" evidence="17">
    <location>
        <begin position="15"/>
        <end position="311"/>
    </location>
</feature>
<keyword evidence="6 15" id="KW-0347">Helicase</keyword>
<evidence type="ECO:0000259" key="17">
    <source>
        <dbReference type="PROSITE" id="PS51198"/>
    </source>
</evidence>
<keyword evidence="9" id="KW-0238">DNA-binding</keyword>
<keyword evidence="8 15" id="KW-0067">ATP-binding</keyword>
<evidence type="ECO:0000259" key="18">
    <source>
        <dbReference type="PROSITE" id="PS51217"/>
    </source>
</evidence>
<dbReference type="Gene3D" id="3.40.50.300">
    <property type="entry name" value="P-loop containing nucleotide triphosphate hydrolases"/>
    <property type="match status" value="2"/>
</dbReference>
<evidence type="ECO:0000256" key="14">
    <source>
        <dbReference type="ARBA" id="ARBA00048988"/>
    </source>
</evidence>
<dbReference type="InterPro" id="IPR027417">
    <property type="entry name" value="P-loop_NTPase"/>
</dbReference>
<dbReference type="Gene3D" id="1.10.486.10">
    <property type="entry name" value="PCRA, domain 4"/>
    <property type="match status" value="1"/>
</dbReference>
<keyword evidence="11" id="KW-0413">Isomerase</keyword>
<evidence type="ECO:0000256" key="16">
    <source>
        <dbReference type="SAM" id="MobiDB-lite"/>
    </source>
</evidence>
<dbReference type="Pfam" id="PF12705">
    <property type="entry name" value="PDDEXK_1"/>
    <property type="match status" value="1"/>
</dbReference>
<keyword evidence="2" id="KW-0540">Nuclease</keyword>
<dbReference type="PROSITE" id="PS51198">
    <property type="entry name" value="UVRD_HELICASE_ATP_BIND"/>
    <property type="match status" value="1"/>
</dbReference>
<feature type="region of interest" description="Disordered" evidence="16">
    <location>
        <begin position="979"/>
        <end position="998"/>
    </location>
</feature>
<evidence type="ECO:0000256" key="9">
    <source>
        <dbReference type="ARBA" id="ARBA00023125"/>
    </source>
</evidence>
<organism evidence="19 20">
    <name type="scientific">Calidifontibacter indicus</name>
    <dbReference type="NCBI Taxonomy" id="419650"/>
    <lineage>
        <taxon>Bacteria</taxon>
        <taxon>Bacillati</taxon>
        <taxon>Actinomycetota</taxon>
        <taxon>Actinomycetes</taxon>
        <taxon>Micrococcales</taxon>
        <taxon>Dermacoccaceae</taxon>
        <taxon>Calidifontibacter</taxon>
    </lineage>
</organism>
<evidence type="ECO:0000256" key="5">
    <source>
        <dbReference type="ARBA" id="ARBA00022801"/>
    </source>
</evidence>
<dbReference type="GO" id="GO:0003677">
    <property type="term" value="F:DNA binding"/>
    <property type="evidence" value="ECO:0007669"/>
    <property type="project" value="UniProtKB-KW"/>
</dbReference>
<keyword evidence="5 15" id="KW-0378">Hydrolase</keyword>
<protein>
    <recommendedName>
        <fullName evidence="13">DNA 3'-5' helicase</fullName>
        <ecNumber evidence="13">5.6.2.4</ecNumber>
    </recommendedName>
</protein>
<dbReference type="GO" id="GO:0000725">
    <property type="term" value="P:recombinational repair"/>
    <property type="evidence" value="ECO:0007669"/>
    <property type="project" value="TreeGrafter"/>
</dbReference>
<evidence type="ECO:0000256" key="8">
    <source>
        <dbReference type="ARBA" id="ARBA00022840"/>
    </source>
</evidence>
<dbReference type="OrthoDB" id="5240387at2"/>
<evidence type="ECO:0000256" key="7">
    <source>
        <dbReference type="ARBA" id="ARBA00022839"/>
    </source>
</evidence>
<dbReference type="GO" id="GO:0004527">
    <property type="term" value="F:exonuclease activity"/>
    <property type="evidence" value="ECO:0007669"/>
    <property type="project" value="UniProtKB-KW"/>
</dbReference>
<dbReference type="PROSITE" id="PS51217">
    <property type="entry name" value="UVRD_HELICASE_CTER"/>
    <property type="match status" value="1"/>
</dbReference>
<name>A0A3D9UTT8_9MICO</name>